<comment type="caution">
    <text evidence="3">The sequence shown here is derived from an EMBL/GenBank/DDBJ whole genome shotgun (WGS) entry which is preliminary data.</text>
</comment>
<protein>
    <submittedName>
        <fullName evidence="3">Putative membrane protein</fullName>
    </submittedName>
</protein>
<feature type="domain" description="DUF4142" evidence="2">
    <location>
        <begin position="44"/>
        <end position="179"/>
    </location>
</feature>
<evidence type="ECO:0000259" key="2">
    <source>
        <dbReference type="Pfam" id="PF13628"/>
    </source>
</evidence>
<feature type="chain" id="PRO_5030865236" evidence="1">
    <location>
        <begin position="24"/>
        <end position="182"/>
    </location>
</feature>
<dbReference type="PANTHER" id="PTHR38593:SF1">
    <property type="entry name" value="BLR2558 PROTEIN"/>
    <property type="match status" value="1"/>
</dbReference>
<accession>A0A7W8NEY3</accession>
<name>A0A7W8NEY3_9DEIO</name>
<proteinExistence type="predicted"/>
<dbReference type="Proteomes" id="UP000552709">
    <property type="component" value="Unassembled WGS sequence"/>
</dbReference>
<reference evidence="3 4" key="1">
    <citation type="submission" date="2020-08" db="EMBL/GenBank/DDBJ databases">
        <title>Genomic Encyclopedia of Type Strains, Phase IV (KMG-IV): sequencing the most valuable type-strain genomes for metagenomic binning, comparative biology and taxonomic classification.</title>
        <authorList>
            <person name="Goeker M."/>
        </authorList>
    </citation>
    <scope>NUCLEOTIDE SEQUENCE [LARGE SCALE GENOMIC DNA]</scope>
    <source>
        <strain evidence="3 4">DSM 27939</strain>
    </source>
</reference>
<evidence type="ECO:0000256" key="1">
    <source>
        <dbReference type="SAM" id="SignalP"/>
    </source>
</evidence>
<gene>
    <name evidence="3" type="ORF">HNQ08_003942</name>
</gene>
<evidence type="ECO:0000313" key="3">
    <source>
        <dbReference type="EMBL" id="MBB5364829.1"/>
    </source>
</evidence>
<dbReference type="Pfam" id="PF13628">
    <property type="entry name" value="DUF4142"/>
    <property type="match status" value="1"/>
</dbReference>
<dbReference type="AlphaFoldDB" id="A0A7W8NEY3"/>
<keyword evidence="4" id="KW-1185">Reference proteome</keyword>
<dbReference type="InterPro" id="IPR012347">
    <property type="entry name" value="Ferritin-like"/>
</dbReference>
<dbReference type="InterPro" id="IPR025419">
    <property type="entry name" value="DUF4142"/>
</dbReference>
<dbReference type="PANTHER" id="PTHR38593">
    <property type="entry name" value="BLR2558 PROTEIN"/>
    <property type="match status" value="1"/>
</dbReference>
<feature type="signal peptide" evidence="1">
    <location>
        <begin position="1"/>
        <end position="23"/>
    </location>
</feature>
<evidence type="ECO:0000313" key="4">
    <source>
        <dbReference type="Proteomes" id="UP000552709"/>
    </source>
</evidence>
<sequence length="182" mass="19120">MLKLTHAPALLASLVLLLPTASAGGNDMGVMTPAVSTAQLSNDTDVLFMETATMSNLTEIATSRLALQKSSDPNVRAFAQMMIDDHTKAQNELNALAAQKGVKLADKPGADQRLQGNKLSTLTGAAFDAEYKKVQVAGHDMTLMLIKTYRTIGKDAAVLAYAAKIEPVVAGHLEMAKGLPGG</sequence>
<dbReference type="RefSeq" id="WP_184135763.1">
    <property type="nucleotide sequence ID" value="NZ_JACHFL010000013.1"/>
</dbReference>
<keyword evidence="1" id="KW-0732">Signal</keyword>
<organism evidence="3 4">
    <name type="scientific">Deinococcus humi</name>
    <dbReference type="NCBI Taxonomy" id="662880"/>
    <lineage>
        <taxon>Bacteria</taxon>
        <taxon>Thermotogati</taxon>
        <taxon>Deinococcota</taxon>
        <taxon>Deinococci</taxon>
        <taxon>Deinococcales</taxon>
        <taxon>Deinococcaceae</taxon>
        <taxon>Deinococcus</taxon>
    </lineage>
</organism>
<dbReference type="EMBL" id="JACHFL010000013">
    <property type="protein sequence ID" value="MBB5364829.1"/>
    <property type="molecule type" value="Genomic_DNA"/>
</dbReference>
<dbReference type="Gene3D" id="1.20.1260.10">
    <property type="match status" value="1"/>
</dbReference>